<dbReference type="SUPFAM" id="SSF48498">
    <property type="entry name" value="Tetracyclin repressor-like, C-terminal domain"/>
    <property type="match status" value="1"/>
</dbReference>
<dbReference type="PRINTS" id="PR00455">
    <property type="entry name" value="HTHTETR"/>
</dbReference>
<dbReference type="GO" id="GO:0003677">
    <property type="term" value="F:DNA binding"/>
    <property type="evidence" value="ECO:0007669"/>
    <property type="project" value="UniProtKB-UniRule"/>
</dbReference>
<organism evidence="6 7">
    <name type="scientific">Leptospira ryugenii</name>
    <dbReference type="NCBI Taxonomy" id="1917863"/>
    <lineage>
        <taxon>Bacteria</taxon>
        <taxon>Pseudomonadati</taxon>
        <taxon>Spirochaetota</taxon>
        <taxon>Spirochaetia</taxon>
        <taxon>Leptospirales</taxon>
        <taxon>Leptospiraceae</taxon>
        <taxon>Leptospira</taxon>
    </lineage>
</organism>
<feature type="DNA-binding region" description="H-T-H motif" evidence="4">
    <location>
        <begin position="27"/>
        <end position="46"/>
    </location>
</feature>
<dbReference type="PANTHER" id="PTHR47506:SF1">
    <property type="entry name" value="HTH-TYPE TRANSCRIPTIONAL REGULATOR YJDC"/>
    <property type="match status" value="1"/>
</dbReference>
<name>A0A2P2E0J3_9LEPT</name>
<dbReference type="AlphaFoldDB" id="A0A2P2E0J3"/>
<dbReference type="EMBL" id="BFBB01000004">
    <property type="protein sequence ID" value="GBF50326.1"/>
    <property type="molecule type" value="Genomic_DNA"/>
</dbReference>
<dbReference type="InterPro" id="IPR001647">
    <property type="entry name" value="HTH_TetR"/>
</dbReference>
<feature type="domain" description="HTH tetR-type" evidence="5">
    <location>
        <begin position="4"/>
        <end position="64"/>
    </location>
</feature>
<dbReference type="Pfam" id="PF16925">
    <property type="entry name" value="TetR_C_13"/>
    <property type="match status" value="1"/>
</dbReference>
<dbReference type="InterPro" id="IPR036271">
    <property type="entry name" value="Tet_transcr_reg_TetR-rel_C_sf"/>
</dbReference>
<evidence type="ECO:0000256" key="4">
    <source>
        <dbReference type="PROSITE-ProRule" id="PRU00335"/>
    </source>
</evidence>
<dbReference type="RefSeq" id="WP_108976135.1">
    <property type="nucleotide sequence ID" value="NZ_BFBB01000004.1"/>
</dbReference>
<accession>A0A2P2E0J3</accession>
<dbReference type="SUPFAM" id="SSF46689">
    <property type="entry name" value="Homeodomain-like"/>
    <property type="match status" value="1"/>
</dbReference>
<dbReference type="Pfam" id="PF00440">
    <property type="entry name" value="TetR_N"/>
    <property type="match status" value="1"/>
</dbReference>
<dbReference type="Gene3D" id="1.10.357.10">
    <property type="entry name" value="Tetracycline Repressor, domain 2"/>
    <property type="match status" value="1"/>
</dbReference>
<evidence type="ECO:0000313" key="7">
    <source>
        <dbReference type="Proteomes" id="UP000245133"/>
    </source>
</evidence>
<dbReference type="InterPro" id="IPR009057">
    <property type="entry name" value="Homeodomain-like_sf"/>
</dbReference>
<evidence type="ECO:0000256" key="2">
    <source>
        <dbReference type="ARBA" id="ARBA00023125"/>
    </source>
</evidence>
<dbReference type="PROSITE" id="PS50977">
    <property type="entry name" value="HTH_TETR_2"/>
    <property type="match status" value="1"/>
</dbReference>
<dbReference type="InterPro" id="IPR011075">
    <property type="entry name" value="TetR_C"/>
</dbReference>
<reference evidence="6 7" key="1">
    <citation type="submission" date="2018-02" db="EMBL/GenBank/DDBJ databases">
        <title>Novel Leptospira species isolated from soil and water in Japan.</title>
        <authorList>
            <person name="Nakao R."/>
            <person name="Masuzawa T."/>
        </authorList>
    </citation>
    <scope>NUCLEOTIDE SEQUENCE [LARGE SCALE GENOMIC DNA]</scope>
    <source>
        <strain evidence="6 7">YH101</strain>
    </source>
</reference>
<evidence type="ECO:0000256" key="3">
    <source>
        <dbReference type="ARBA" id="ARBA00023163"/>
    </source>
</evidence>
<evidence type="ECO:0000259" key="5">
    <source>
        <dbReference type="PROSITE" id="PS50977"/>
    </source>
</evidence>
<dbReference type="Proteomes" id="UP000245133">
    <property type="component" value="Unassembled WGS sequence"/>
</dbReference>
<keyword evidence="2 4" id="KW-0238">DNA-binding</keyword>
<keyword evidence="7" id="KW-1185">Reference proteome</keyword>
<keyword evidence="3" id="KW-0804">Transcription</keyword>
<proteinExistence type="predicted"/>
<dbReference type="PANTHER" id="PTHR47506">
    <property type="entry name" value="TRANSCRIPTIONAL REGULATORY PROTEIN"/>
    <property type="match status" value="1"/>
</dbReference>
<evidence type="ECO:0000313" key="6">
    <source>
        <dbReference type="EMBL" id="GBF50326.1"/>
    </source>
</evidence>
<comment type="caution">
    <text evidence="6">The sequence shown here is derived from an EMBL/GenBank/DDBJ whole genome shotgun (WGS) entry which is preliminary data.</text>
</comment>
<keyword evidence="1" id="KW-0805">Transcription regulation</keyword>
<sequence>MEKKGTRFRLLETSRRLFLENGYAETGLNQIVAEANTVKASLYQHFPSKEELGREVLKLYSEENLDLLKVLMKKYPDPIDFISAWTKVIQREARQKKLYGCGMANFRAQISRSENVIKEEIESIVNKTVSSLDTYLKQAQTQGLVPKDKNTNVLARQIFMVYEGVLQCYRLTDDPKLISDLLAVSTILLKK</sequence>
<dbReference type="OrthoDB" id="9812484at2"/>
<protein>
    <submittedName>
        <fullName evidence="6">Putative transcriptional regulator, TetR family</fullName>
    </submittedName>
</protein>
<gene>
    <name evidence="6" type="ORF">LPTSP4_18510</name>
</gene>
<evidence type="ECO:0000256" key="1">
    <source>
        <dbReference type="ARBA" id="ARBA00023015"/>
    </source>
</evidence>